<dbReference type="AlphaFoldDB" id="A0A2W5B9A8"/>
<protein>
    <submittedName>
        <fullName evidence="1">Uncharacterized protein</fullName>
    </submittedName>
</protein>
<dbReference type="EMBL" id="QFNF01000006">
    <property type="protein sequence ID" value="PZO79755.1"/>
    <property type="molecule type" value="Genomic_DNA"/>
</dbReference>
<organism evidence="1 2">
    <name type="scientific">Sphingomonas hengshuiensis</name>
    <dbReference type="NCBI Taxonomy" id="1609977"/>
    <lineage>
        <taxon>Bacteria</taxon>
        <taxon>Pseudomonadati</taxon>
        <taxon>Pseudomonadota</taxon>
        <taxon>Alphaproteobacteria</taxon>
        <taxon>Sphingomonadales</taxon>
        <taxon>Sphingomonadaceae</taxon>
        <taxon>Sphingomonas</taxon>
    </lineage>
</organism>
<evidence type="ECO:0000313" key="2">
    <source>
        <dbReference type="Proteomes" id="UP000248614"/>
    </source>
</evidence>
<name>A0A2W5B9A8_9SPHN</name>
<evidence type="ECO:0000313" key="1">
    <source>
        <dbReference type="EMBL" id="PZO79755.1"/>
    </source>
</evidence>
<reference evidence="1 2" key="1">
    <citation type="submission" date="2017-08" db="EMBL/GenBank/DDBJ databases">
        <title>Infants hospitalized years apart are colonized by the same room-sourced microbial strains.</title>
        <authorList>
            <person name="Brooks B."/>
            <person name="Olm M.R."/>
            <person name="Firek B.A."/>
            <person name="Baker R."/>
            <person name="Thomas B.C."/>
            <person name="Morowitz M.J."/>
            <person name="Banfield J.F."/>
        </authorList>
    </citation>
    <scope>NUCLEOTIDE SEQUENCE [LARGE SCALE GENOMIC DNA]</scope>
    <source>
        <strain evidence="1">S2_018_000_R3_110</strain>
    </source>
</reference>
<comment type="caution">
    <text evidence="1">The sequence shown here is derived from an EMBL/GenBank/DDBJ whole genome shotgun (WGS) entry which is preliminary data.</text>
</comment>
<gene>
    <name evidence="1" type="ORF">DI632_03775</name>
</gene>
<dbReference type="Proteomes" id="UP000248614">
    <property type="component" value="Unassembled WGS sequence"/>
</dbReference>
<proteinExistence type="predicted"/>
<sequence>MQNWLQAGNGPSGSGLVVLMRHSDEVTAAVLALADREDLLRQAVTTARLARLQSAITSVLTLLPDD</sequence>
<accession>A0A2W5B9A8</accession>